<protein>
    <recommendedName>
        <fullName evidence="1">non-specific serine/threonine protein kinase</fullName>
        <ecNumber evidence="1">2.7.11.1</ecNumber>
    </recommendedName>
</protein>
<dbReference type="Gene3D" id="2.110.10.10">
    <property type="entry name" value="Hemopexin-like domain"/>
    <property type="match status" value="2"/>
</dbReference>
<evidence type="ECO:0000256" key="6">
    <source>
        <dbReference type="ARBA" id="ARBA00022840"/>
    </source>
</evidence>
<dbReference type="InterPro" id="IPR017441">
    <property type="entry name" value="Protein_kinase_ATP_BS"/>
</dbReference>
<dbReference type="InterPro" id="IPR018487">
    <property type="entry name" value="Hemopexin-like_repeat"/>
</dbReference>
<dbReference type="PANTHER" id="PTHR43289">
    <property type="entry name" value="MITOGEN-ACTIVATED PROTEIN KINASE KINASE KINASE 20-RELATED"/>
    <property type="match status" value="1"/>
</dbReference>
<dbReference type="PROSITE" id="PS51642">
    <property type="entry name" value="HEMOPEXIN_2"/>
    <property type="match status" value="1"/>
</dbReference>
<keyword evidence="6 7" id="KW-0067">ATP-binding</keyword>
<dbReference type="SUPFAM" id="SSF50923">
    <property type="entry name" value="Hemopexin-like domain"/>
    <property type="match status" value="1"/>
</dbReference>
<feature type="binding site" evidence="7">
    <location>
        <position position="29"/>
    </location>
    <ligand>
        <name>ATP</name>
        <dbReference type="ChEBI" id="CHEBI:30616"/>
    </ligand>
</feature>
<dbReference type="OrthoDB" id="9762169at2"/>
<dbReference type="SUPFAM" id="SSF56112">
    <property type="entry name" value="Protein kinase-like (PK-like)"/>
    <property type="match status" value="1"/>
</dbReference>
<dbReference type="Pfam" id="PF00069">
    <property type="entry name" value="Pkinase"/>
    <property type="match status" value="1"/>
</dbReference>
<name>A0A4R4WXF4_9ACTN</name>
<organism evidence="10 11">
    <name type="scientific">Nonomuraea diastatica</name>
    <dbReference type="NCBI Taxonomy" id="1848329"/>
    <lineage>
        <taxon>Bacteria</taxon>
        <taxon>Bacillati</taxon>
        <taxon>Actinomycetota</taxon>
        <taxon>Actinomycetes</taxon>
        <taxon>Streptosporangiales</taxon>
        <taxon>Streptosporangiaceae</taxon>
        <taxon>Nonomuraea</taxon>
    </lineage>
</organism>
<gene>
    <name evidence="10" type="ORF">E1294_11615</name>
</gene>
<dbReference type="PROSITE" id="PS00107">
    <property type="entry name" value="PROTEIN_KINASE_ATP"/>
    <property type="match status" value="1"/>
</dbReference>
<evidence type="ECO:0000313" key="11">
    <source>
        <dbReference type="Proteomes" id="UP000294543"/>
    </source>
</evidence>
<dbReference type="InterPro" id="IPR000719">
    <property type="entry name" value="Prot_kinase_dom"/>
</dbReference>
<accession>A0A4R4WXF4</accession>
<dbReference type="CDD" id="cd14014">
    <property type="entry name" value="STKc_PknB_like"/>
    <property type="match status" value="1"/>
</dbReference>
<evidence type="ECO:0000256" key="5">
    <source>
        <dbReference type="ARBA" id="ARBA00022777"/>
    </source>
</evidence>
<dbReference type="EC" id="2.7.11.1" evidence="1"/>
<dbReference type="InterPro" id="IPR011009">
    <property type="entry name" value="Kinase-like_dom_sf"/>
</dbReference>
<dbReference type="PANTHER" id="PTHR43289:SF6">
    <property type="entry name" value="SERINE_THREONINE-PROTEIN KINASE NEKL-3"/>
    <property type="match status" value="1"/>
</dbReference>
<feature type="compositionally biased region" description="Low complexity" evidence="8">
    <location>
        <begin position="301"/>
        <end position="335"/>
    </location>
</feature>
<dbReference type="Gene3D" id="3.30.200.20">
    <property type="entry name" value="Phosphorylase Kinase, domain 1"/>
    <property type="match status" value="1"/>
</dbReference>
<dbReference type="GO" id="GO:0004674">
    <property type="term" value="F:protein serine/threonine kinase activity"/>
    <property type="evidence" value="ECO:0007669"/>
    <property type="project" value="UniProtKB-KW"/>
</dbReference>
<keyword evidence="2" id="KW-0723">Serine/threonine-protein kinase</keyword>
<evidence type="ECO:0000259" key="9">
    <source>
        <dbReference type="PROSITE" id="PS50011"/>
    </source>
</evidence>
<evidence type="ECO:0000256" key="2">
    <source>
        <dbReference type="ARBA" id="ARBA00022527"/>
    </source>
</evidence>
<reference evidence="10 11" key="1">
    <citation type="submission" date="2019-03" db="EMBL/GenBank/DDBJ databases">
        <title>Draft genome sequences of novel Actinobacteria.</title>
        <authorList>
            <person name="Sahin N."/>
            <person name="Ay H."/>
            <person name="Saygin H."/>
        </authorList>
    </citation>
    <scope>NUCLEOTIDE SEQUENCE [LARGE SCALE GENOMIC DNA]</scope>
    <source>
        <strain evidence="10 11">KC712</strain>
    </source>
</reference>
<dbReference type="GO" id="GO:0005524">
    <property type="term" value="F:ATP binding"/>
    <property type="evidence" value="ECO:0007669"/>
    <property type="project" value="UniProtKB-UniRule"/>
</dbReference>
<evidence type="ECO:0000256" key="1">
    <source>
        <dbReference type="ARBA" id="ARBA00012513"/>
    </source>
</evidence>
<proteinExistence type="predicted"/>
<evidence type="ECO:0000256" key="4">
    <source>
        <dbReference type="ARBA" id="ARBA00022741"/>
    </source>
</evidence>
<dbReference type="EMBL" id="SMKP01000025">
    <property type="protein sequence ID" value="TDD22464.1"/>
    <property type="molecule type" value="Genomic_DNA"/>
</dbReference>
<comment type="caution">
    <text evidence="10">The sequence shown here is derived from an EMBL/GenBank/DDBJ whole genome shotgun (WGS) entry which is preliminary data.</text>
</comment>
<evidence type="ECO:0000256" key="7">
    <source>
        <dbReference type="PROSITE-ProRule" id="PRU10141"/>
    </source>
</evidence>
<keyword evidence="5" id="KW-0418">Kinase</keyword>
<evidence type="ECO:0000256" key="3">
    <source>
        <dbReference type="ARBA" id="ARBA00022679"/>
    </source>
</evidence>
<dbReference type="RefSeq" id="WP_132507680.1">
    <property type="nucleotide sequence ID" value="NZ_SMKP01000025.1"/>
</dbReference>
<dbReference type="Gene3D" id="1.10.510.10">
    <property type="entry name" value="Transferase(Phosphotransferase) domain 1"/>
    <property type="match status" value="1"/>
</dbReference>
<dbReference type="Proteomes" id="UP000294543">
    <property type="component" value="Unassembled WGS sequence"/>
</dbReference>
<evidence type="ECO:0000256" key="8">
    <source>
        <dbReference type="SAM" id="MobiDB-lite"/>
    </source>
</evidence>
<dbReference type="PROSITE" id="PS50011">
    <property type="entry name" value="PROTEIN_KINASE_DOM"/>
    <property type="match status" value="1"/>
</dbReference>
<dbReference type="SMART" id="SM00220">
    <property type="entry name" value="S_TKc"/>
    <property type="match status" value="1"/>
</dbReference>
<feature type="region of interest" description="Disordered" evidence="8">
    <location>
        <begin position="301"/>
        <end position="350"/>
    </location>
</feature>
<keyword evidence="3" id="KW-0808">Transferase</keyword>
<keyword evidence="11" id="KW-1185">Reference proteome</keyword>
<keyword evidence="4 7" id="KW-0547">Nucleotide-binding</keyword>
<sequence length="573" mass="61032">MLLDRLGSGGMGTVWRATDRLLDRTVAVKEAHVRATGTEGAEHTARARREAHAIARISHPNVVNIYDLVYHDERLWLVMEYVDGPSLKDHVASTGPMGPAAVAGIGLQLLSALEAVHAAGALHRDVKPGNILLRRDGRVVLCDFGIAALAGSESLTASGAVVGSYEYIAPERVGGRPVGPPSDLFSLGATLCVLLSGRSPFARPEPVGVLNAVIRDEPDIPASAGPLRSPVEALLRKNPADRPSVAQANEMLRPLAATVPGTQDFPMGGAVPRRRLLGVAAVSAVVLVAAVAGAGVLMSRSGDGAASDAAGTASPGNPSTSPSPGPSTGQGSPAATHPTRTDAVMPVPDDPDIKAPGHYWMFSGDRYIRARMSASGYPVRERLSESSPLDAWKDTFQSLPGFRDRIDAALRVPGSRDEYWVFSGSQYLRMRIAGAEEGYADTLVAGPRPLRDWENAFGGLPDDGIDAVMRTPDDPNQYWVFAGDQYVRIMLDGEGPGGKVNHGPSGFDGWTGTFSRHAAFRHGIDAAMPVPGERNDYWVFSGTQYMKIRVTDDRYDDTVLDGPRTLRNWSALQ</sequence>
<feature type="domain" description="Protein kinase" evidence="9">
    <location>
        <begin position="1"/>
        <end position="256"/>
    </location>
</feature>
<dbReference type="InterPro" id="IPR036375">
    <property type="entry name" value="Hemopexin-like_dom_sf"/>
</dbReference>
<evidence type="ECO:0000313" key="10">
    <source>
        <dbReference type="EMBL" id="TDD22464.1"/>
    </source>
</evidence>
<dbReference type="AlphaFoldDB" id="A0A4R4WXF4"/>